<dbReference type="Proteomes" id="UP000640052">
    <property type="component" value="Unassembled WGS sequence"/>
</dbReference>
<dbReference type="PANTHER" id="PTHR45526">
    <property type="entry name" value="TRANSCRIPTIONAL REGULATORY PROTEIN DPIA"/>
    <property type="match status" value="1"/>
</dbReference>
<evidence type="ECO:0000256" key="1">
    <source>
        <dbReference type="ARBA" id="ARBA00004496"/>
    </source>
</evidence>
<reference evidence="12" key="1">
    <citation type="submission" date="2021-01" db="EMBL/GenBank/DDBJ databases">
        <title>Whole genome shotgun sequence of Acrocarpospora phusangensis NBRC 108782.</title>
        <authorList>
            <person name="Komaki H."/>
            <person name="Tamura T."/>
        </authorList>
    </citation>
    <scope>NUCLEOTIDE SEQUENCE</scope>
    <source>
        <strain evidence="12">NBRC 108782</strain>
    </source>
</reference>
<evidence type="ECO:0000256" key="8">
    <source>
        <dbReference type="ARBA" id="ARBA00023163"/>
    </source>
</evidence>
<feature type="domain" description="Response regulatory" evidence="11">
    <location>
        <begin position="9"/>
        <end position="125"/>
    </location>
</feature>
<dbReference type="GO" id="GO:0003677">
    <property type="term" value="F:DNA binding"/>
    <property type="evidence" value="ECO:0007669"/>
    <property type="project" value="UniProtKB-KW"/>
</dbReference>
<evidence type="ECO:0000256" key="2">
    <source>
        <dbReference type="ARBA" id="ARBA00022490"/>
    </source>
</evidence>
<organism evidence="12 13">
    <name type="scientific">Acrocarpospora phusangensis</name>
    <dbReference type="NCBI Taxonomy" id="1070424"/>
    <lineage>
        <taxon>Bacteria</taxon>
        <taxon>Bacillati</taxon>
        <taxon>Actinomycetota</taxon>
        <taxon>Actinomycetes</taxon>
        <taxon>Streptosporangiales</taxon>
        <taxon>Streptosporangiaceae</taxon>
        <taxon>Acrocarpospora</taxon>
    </lineage>
</organism>
<dbReference type="InterPro" id="IPR051271">
    <property type="entry name" value="2C-system_Tx_regulators"/>
</dbReference>
<evidence type="ECO:0000256" key="10">
    <source>
        <dbReference type="PROSITE-ProRule" id="PRU00169"/>
    </source>
</evidence>
<keyword evidence="5 9" id="KW-0805">Transcription regulation</keyword>
<dbReference type="Gene3D" id="3.40.50.2300">
    <property type="match status" value="1"/>
</dbReference>
<keyword evidence="13" id="KW-1185">Reference proteome</keyword>
<evidence type="ECO:0000259" key="11">
    <source>
        <dbReference type="PROSITE" id="PS50110"/>
    </source>
</evidence>
<sequence length="228" mass="24661">MIKTDLRKKVLVVDDDFMVARIHGGYVARTPGFTVVSTAHTGRAAIAAVAEHAPDLVLLDIYLPDMSGLDVLRTIRGLARPVDVLVITAARDIGTVRAALHGGAVNYLIKPFTAGALADRLARYADTHRRLAQLGSHARQEDVDRLFGSALDSAPLPKGLSATTCALVVETLRRTGTDLSATETADLTGLSRVSARRYLEHLCATGRAELRPRYGTAGRPEHRYRWTG</sequence>
<keyword evidence="2 9" id="KW-0963">Cytoplasm</keyword>
<dbReference type="Pfam" id="PF00072">
    <property type="entry name" value="Response_reg"/>
    <property type="match status" value="1"/>
</dbReference>
<dbReference type="CDD" id="cd19925">
    <property type="entry name" value="REC_citrate_TCS"/>
    <property type="match status" value="1"/>
</dbReference>
<evidence type="ECO:0000256" key="5">
    <source>
        <dbReference type="ARBA" id="ARBA00023015"/>
    </source>
</evidence>
<dbReference type="AlphaFoldDB" id="A0A919UJW9"/>
<evidence type="ECO:0000256" key="3">
    <source>
        <dbReference type="ARBA" id="ARBA00022553"/>
    </source>
</evidence>
<keyword evidence="3 10" id="KW-0597">Phosphoprotein</keyword>
<protein>
    <recommendedName>
        <fullName evidence="9">Transcriptional regulatory protein</fullName>
    </recommendedName>
</protein>
<dbReference type="InterPro" id="IPR024187">
    <property type="entry name" value="Sig_transdc_resp-reg_cit/mal"/>
</dbReference>
<evidence type="ECO:0000256" key="9">
    <source>
        <dbReference type="PIRNR" id="PIRNR006171"/>
    </source>
</evidence>
<gene>
    <name evidence="12" type="ORF">Aph01nite_26260</name>
</gene>
<proteinExistence type="predicted"/>
<dbReference type="InterPro" id="IPR011006">
    <property type="entry name" value="CheY-like_superfamily"/>
</dbReference>
<name>A0A919UJW9_9ACTN</name>
<keyword evidence="6 9" id="KW-0238">DNA-binding</keyword>
<dbReference type="PROSITE" id="PS50110">
    <property type="entry name" value="RESPONSE_REGULATORY"/>
    <property type="match status" value="1"/>
</dbReference>
<evidence type="ECO:0000313" key="13">
    <source>
        <dbReference type="Proteomes" id="UP000640052"/>
    </source>
</evidence>
<dbReference type="PIRSF" id="PIRSF006171">
    <property type="entry name" value="RR_citrat_malat"/>
    <property type="match status" value="1"/>
</dbReference>
<dbReference type="RefSeq" id="WP_204041084.1">
    <property type="nucleotide sequence ID" value="NZ_BOOA01000017.1"/>
</dbReference>
<dbReference type="InterPro" id="IPR001789">
    <property type="entry name" value="Sig_transdc_resp-reg_receiver"/>
</dbReference>
<keyword evidence="4 9" id="KW-0902">Two-component regulatory system</keyword>
<comment type="caution">
    <text evidence="12">The sequence shown here is derived from an EMBL/GenBank/DDBJ whole genome shotgun (WGS) entry which is preliminary data.</text>
</comment>
<dbReference type="GO" id="GO:0003700">
    <property type="term" value="F:DNA-binding transcription factor activity"/>
    <property type="evidence" value="ECO:0007669"/>
    <property type="project" value="InterPro"/>
</dbReference>
<dbReference type="PANTHER" id="PTHR45526:SF1">
    <property type="entry name" value="TRANSCRIPTIONAL REGULATORY PROTEIN DCUR-RELATED"/>
    <property type="match status" value="1"/>
</dbReference>
<dbReference type="EMBL" id="BOOA01000017">
    <property type="protein sequence ID" value="GIH24316.1"/>
    <property type="molecule type" value="Genomic_DNA"/>
</dbReference>
<accession>A0A919UJW9</accession>
<keyword evidence="7 9" id="KW-0010">Activator</keyword>
<evidence type="ECO:0000256" key="7">
    <source>
        <dbReference type="ARBA" id="ARBA00023159"/>
    </source>
</evidence>
<dbReference type="SUPFAM" id="SSF52172">
    <property type="entry name" value="CheY-like"/>
    <property type="match status" value="1"/>
</dbReference>
<dbReference type="SMART" id="SM00448">
    <property type="entry name" value="REC"/>
    <property type="match status" value="1"/>
</dbReference>
<feature type="modified residue" description="4-aspartylphosphate" evidence="10">
    <location>
        <position position="60"/>
    </location>
</feature>
<comment type="subcellular location">
    <subcellularLocation>
        <location evidence="1 9">Cytoplasm</location>
    </subcellularLocation>
</comment>
<dbReference type="GO" id="GO:0000156">
    <property type="term" value="F:phosphorelay response regulator activity"/>
    <property type="evidence" value="ECO:0007669"/>
    <property type="project" value="TreeGrafter"/>
</dbReference>
<evidence type="ECO:0000313" key="12">
    <source>
        <dbReference type="EMBL" id="GIH24316.1"/>
    </source>
</evidence>
<dbReference type="GO" id="GO:0005737">
    <property type="term" value="C:cytoplasm"/>
    <property type="evidence" value="ECO:0007669"/>
    <property type="project" value="UniProtKB-SubCell"/>
</dbReference>
<keyword evidence="8 9" id="KW-0804">Transcription</keyword>
<evidence type="ECO:0000256" key="4">
    <source>
        <dbReference type="ARBA" id="ARBA00023012"/>
    </source>
</evidence>
<evidence type="ECO:0000256" key="6">
    <source>
        <dbReference type="ARBA" id="ARBA00023125"/>
    </source>
</evidence>